<keyword evidence="9" id="KW-1185">Reference proteome</keyword>
<evidence type="ECO:0000256" key="1">
    <source>
        <dbReference type="ARBA" id="ARBA00001933"/>
    </source>
</evidence>
<dbReference type="Gene3D" id="3.90.1150.10">
    <property type="entry name" value="Aspartate Aminotransferase, domain 1"/>
    <property type="match status" value="1"/>
</dbReference>
<sequence>MAFTFRFAEPFAQVKGSPIRELFRYLSQPGMISFAGGYPAPELFDEAGLQTSLLAVAHNLGTTLSYGATEGWPALRESFARLTTARAIPTQAEQLIVTSGSQQGFDLLLRAFIQPGDTVVVERPTYPAALQGLRLAGAHIVTIGSDTQGPDLAELAAVFKQHQPKLLYLVPTFANPTGATIDLQGRRRLLDLLAGTSCVLIEDDPYGQLRFSGAPVPTLAQLAHDTPVADQVVYLSSLSKTIAPGLRLGWMRAHADILRRCVLAKQVDDLCSAPYLQAVAAHYLDSGRYETHLPNIAASYGERARLMIASLRQHFGDNLTLLEPEGGMFLWGRLHDGLDAASLLPLAIQENVMFVPGSAFYAAQPDPQAFRLSFTMSTPEQIVQGCERLFRATQRLAQGETAGQ</sequence>
<dbReference type="FunFam" id="3.40.640.10:FF:000053">
    <property type="entry name" value="Aminotransferase, class I"/>
    <property type="match status" value="1"/>
</dbReference>
<evidence type="ECO:0000256" key="6">
    <source>
        <dbReference type="ARBA" id="ARBA00022898"/>
    </source>
</evidence>
<dbReference type="Pfam" id="PF00155">
    <property type="entry name" value="Aminotran_1_2"/>
    <property type="match status" value="1"/>
</dbReference>
<dbReference type="Gene3D" id="3.40.640.10">
    <property type="entry name" value="Type I PLP-dependent aspartate aminotransferase-like (Major domain)"/>
    <property type="match status" value="1"/>
</dbReference>
<dbReference type="SUPFAM" id="SSF53383">
    <property type="entry name" value="PLP-dependent transferases"/>
    <property type="match status" value="1"/>
</dbReference>
<keyword evidence="8" id="KW-0238">DNA-binding</keyword>
<dbReference type="GO" id="GO:0008483">
    <property type="term" value="F:transaminase activity"/>
    <property type="evidence" value="ECO:0007669"/>
    <property type="project" value="UniProtKB-KW"/>
</dbReference>
<comment type="subunit">
    <text evidence="3">Homodimer.</text>
</comment>
<keyword evidence="6" id="KW-0663">Pyridoxal phosphate</keyword>
<keyword evidence="5" id="KW-0808">Transferase</keyword>
<protein>
    <submittedName>
        <fullName evidence="8">DNA-binding transcriptional MocR family regulator</fullName>
    </submittedName>
</protein>
<dbReference type="CDD" id="cd00609">
    <property type="entry name" value="AAT_like"/>
    <property type="match status" value="1"/>
</dbReference>
<accession>A0A4Q7VDX4</accession>
<dbReference type="GO" id="GO:0030170">
    <property type="term" value="F:pyridoxal phosphate binding"/>
    <property type="evidence" value="ECO:0007669"/>
    <property type="project" value="InterPro"/>
</dbReference>
<feature type="domain" description="Aminotransferase class I/classII large" evidence="7">
    <location>
        <begin position="57"/>
        <end position="389"/>
    </location>
</feature>
<evidence type="ECO:0000256" key="3">
    <source>
        <dbReference type="ARBA" id="ARBA00011738"/>
    </source>
</evidence>
<proteinExistence type="inferred from homology"/>
<comment type="cofactor">
    <cofactor evidence="1">
        <name>pyridoxal 5'-phosphate</name>
        <dbReference type="ChEBI" id="CHEBI:597326"/>
    </cofactor>
</comment>
<dbReference type="InterPro" id="IPR004839">
    <property type="entry name" value="Aminotransferase_I/II_large"/>
</dbReference>
<dbReference type="PANTHER" id="PTHR42790">
    <property type="entry name" value="AMINOTRANSFERASE"/>
    <property type="match status" value="1"/>
</dbReference>
<dbReference type="GO" id="GO:1901605">
    <property type="term" value="P:alpha-amino acid metabolic process"/>
    <property type="evidence" value="ECO:0007669"/>
    <property type="project" value="TreeGrafter"/>
</dbReference>
<dbReference type="InterPro" id="IPR015424">
    <property type="entry name" value="PyrdxlP-dep_Trfase"/>
</dbReference>
<comment type="similarity">
    <text evidence="2">Belongs to the class-I pyridoxal-phosphate-dependent aminotransferase family.</text>
</comment>
<reference evidence="8 9" key="1">
    <citation type="submission" date="2019-02" db="EMBL/GenBank/DDBJ databases">
        <title>Genomic Encyclopedia of Type Strains, Phase IV (KMG-IV): sequencing the most valuable type-strain genomes for metagenomic binning, comparative biology and taxonomic classification.</title>
        <authorList>
            <person name="Goeker M."/>
        </authorList>
    </citation>
    <scope>NUCLEOTIDE SEQUENCE [LARGE SCALE GENOMIC DNA]</scope>
    <source>
        <strain evidence="8 9">DSM 23814</strain>
    </source>
</reference>
<dbReference type="Proteomes" id="UP000293398">
    <property type="component" value="Unassembled WGS sequence"/>
</dbReference>
<comment type="caution">
    <text evidence="8">The sequence shown here is derived from an EMBL/GenBank/DDBJ whole genome shotgun (WGS) entry which is preliminary data.</text>
</comment>
<name>A0A4Q7VDX4_9BURK</name>
<dbReference type="RefSeq" id="WP_130304134.1">
    <property type="nucleotide sequence ID" value="NZ_SHKO01000002.1"/>
</dbReference>
<dbReference type="InterPro" id="IPR015421">
    <property type="entry name" value="PyrdxlP-dep_Trfase_major"/>
</dbReference>
<evidence type="ECO:0000313" key="9">
    <source>
        <dbReference type="Proteomes" id="UP000293398"/>
    </source>
</evidence>
<dbReference type="InterPro" id="IPR050859">
    <property type="entry name" value="Class-I_PLP-dep_aminotransf"/>
</dbReference>
<dbReference type="EMBL" id="SHKO01000002">
    <property type="protein sequence ID" value="RZT94020.1"/>
    <property type="molecule type" value="Genomic_DNA"/>
</dbReference>
<dbReference type="PANTHER" id="PTHR42790:SF19">
    <property type="entry name" value="KYNURENINE_ALPHA-AMINOADIPATE AMINOTRANSFERASE, MITOCHONDRIAL"/>
    <property type="match status" value="1"/>
</dbReference>
<keyword evidence="4" id="KW-0032">Aminotransferase</keyword>
<evidence type="ECO:0000256" key="4">
    <source>
        <dbReference type="ARBA" id="ARBA00022576"/>
    </source>
</evidence>
<dbReference type="GO" id="GO:0003677">
    <property type="term" value="F:DNA binding"/>
    <property type="evidence" value="ECO:0007669"/>
    <property type="project" value="UniProtKB-KW"/>
</dbReference>
<evidence type="ECO:0000259" key="7">
    <source>
        <dbReference type="Pfam" id="PF00155"/>
    </source>
</evidence>
<dbReference type="OrthoDB" id="9804020at2"/>
<evidence type="ECO:0000256" key="2">
    <source>
        <dbReference type="ARBA" id="ARBA00007441"/>
    </source>
</evidence>
<dbReference type="InterPro" id="IPR015422">
    <property type="entry name" value="PyrdxlP-dep_Trfase_small"/>
</dbReference>
<organism evidence="8 9">
    <name type="scientific">Advenella incenata</name>
    <dbReference type="NCBI Taxonomy" id="267800"/>
    <lineage>
        <taxon>Bacteria</taxon>
        <taxon>Pseudomonadati</taxon>
        <taxon>Pseudomonadota</taxon>
        <taxon>Betaproteobacteria</taxon>
        <taxon>Burkholderiales</taxon>
        <taxon>Alcaligenaceae</taxon>
    </lineage>
</organism>
<dbReference type="AlphaFoldDB" id="A0A4Q7VDX4"/>
<evidence type="ECO:0000313" key="8">
    <source>
        <dbReference type="EMBL" id="RZT94020.1"/>
    </source>
</evidence>
<evidence type="ECO:0000256" key="5">
    <source>
        <dbReference type="ARBA" id="ARBA00022679"/>
    </source>
</evidence>
<gene>
    <name evidence="8" type="ORF">EV681_2436</name>
</gene>